<name>A0A0D2UIZ2_CAPO3</name>
<sequence>MNQTIEQFNRRAARNAARNNAIPRRVAQNIPYCSLNVGDAPVTTEWVQGLFDAVLNGIRFIIFFVHLNRIQKQNVRGGNIYIISRSTIERFPIGGHWGKSFMLKNGWQKYKSSDERFVKYLIHQGGLSLLWVRDIQAVRNAGLEEQLEDEQELMAAQAVGNAGLEEQPEDDQELMAAVGNAGLEEQPYDEQELMAAQAVGLEEQPEVEQELMAAFGNAGLEEQPEDEQDAFGNAGLEEHPEVEQELMAAFGNAGLAEQPDDVNGAIDEHELMAVMADLLPLPEGEWLGGRLLSDMLDVEPFLNSDPNAAHYGQGTVAPTTLASAPADTVAAYLDAYLQEGSPAGAYIMSRSPPQVNTRSPADEPEADAKMPFMA</sequence>
<gene>
    <name evidence="2" type="ORF">CAOG_005578</name>
</gene>
<organism evidence="2 3">
    <name type="scientific">Capsaspora owczarzaki (strain ATCC 30864)</name>
    <dbReference type="NCBI Taxonomy" id="595528"/>
    <lineage>
        <taxon>Eukaryota</taxon>
        <taxon>Filasterea</taxon>
        <taxon>Capsaspora</taxon>
    </lineage>
</organism>
<dbReference type="EMBL" id="KE346368">
    <property type="protein sequence ID" value="KJE95086.1"/>
    <property type="molecule type" value="Genomic_DNA"/>
</dbReference>
<evidence type="ECO:0000313" key="3">
    <source>
        <dbReference type="Proteomes" id="UP000008743"/>
    </source>
</evidence>
<protein>
    <submittedName>
        <fullName evidence="2">Uncharacterized protein</fullName>
    </submittedName>
</protein>
<evidence type="ECO:0000256" key="1">
    <source>
        <dbReference type="SAM" id="MobiDB-lite"/>
    </source>
</evidence>
<proteinExistence type="predicted"/>
<reference evidence="3" key="1">
    <citation type="submission" date="2011-02" db="EMBL/GenBank/DDBJ databases">
        <title>The Genome Sequence of Capsaspora owczarzaki ATCC 30864.</title>
        <authorList>
            <person name="Russ C."/>
            <person name="Cuomo C."/>
            <person name="Burger G."/>
            <person name="Gray M.W."/>
            <person name="Holland P.W.H."/>
            <person name="King N."/>
            <person name="Lang F.B.F."/>
            <person name="Roger A.J."/>
            <person name="Ruiz-Trillo I."/>
            <person name="Young S.K."/>
            <person name="Zeng Q."/>
            <person name="Gargeya S."/>
            <person name="Alvarado L."/>
            <person name="Berlin A."/>
            <person name="Chapman S.B."/>
            <person name="Chen Z."/>
            <person name="Freedman E."/>
            <person name="Gellesch M."/>
            <person name="Goldberg J."/>
            <person name="Griggs A."/>
            <person name="Gujja S."/>
            <person name="Heilman E."/>
            <person name="Heiman D."/>
            <person name="Howarth C."/>
            <person name="Mehta T."/>
            <person name="Neiman D."/>
            <person name="Pearson M."/>
            <person name="Roberts A."/>
            <person name="Saif S."/>
            <person name="Shea T."/>
            <person name="Shenoy N."/>
            <person name="Sisk P."/>
            <person name="Stolte C."/>
            <person name="Sykes S."/>
            <person name="White J."/>
            <person name="Yandava C."/>
            <person name="Haas B."/>
            <person name="Nusbaum C."/>
            <person name="Birren B."/>
        </authorList>
    </citation>
    <scope>NUCLEOTIDE SEQUENCE</scope>
    <source>
        <strain evidence="3">ATCC 30864</strain>
    </source>
</reference>
<evidence type="ECO:0000313" key="2">
    <source>
        <dbReference type="EMBL" id="KJE95086.1"/>
    </source>
</evidence>
<keyword evidence="3" id="KW-1185">Reference proteome</keyword>
<dbReference type="InParanoid" id="A0A0D2UIZ2"/>
<feature type="region of interest" description="Disordered" evidence="1">
    <location>
        <begin position="347"/>
        <end position="374"/>
    </location>
</feature>
<dbReference type="AlphaFoldDB" id="A0A0D2UIZ2"/>
<accession>A0A0D2UIZ2</accession>
<dbReference type="Proteomes" id="UP000008743">
    <property type="component" value="Unassembled WGS sequence"/>
</dbReference>
<dbReference type="RefSeq" id="XP_004346251.1">
    <property type="nucleotide sequence ID" value="XM_004346201.1"/>
</dbReference>